<dbReference type="InterPro" id="IPR000626">
    <property type="entry name" value="Ubiquitin-like_dom"/>
</dbReference>
<dbReference type="SUPFAM" id="SSF54236">
    <property type="entry name" value="Ubiquitin-like"/>
    <property type="match status" value="1"/>
</dbReference>
<feature type="compositionally biased region" description="Basic and acidic residues" evidence="3">
    <location>
        <begin position="94"/>
        <end position="103"/>
    </location>
</feature>
<dbReference type="GeneID" id="103266994"/>
<evidence type="ECO:0000256" key="1">
    <source>
        <dbReference type="ARBA" id="ARBA00022980"/>
    </source>
</evidence>
<dbReference type="Pfam" id="PF04758">
    <property type="entry name" value="Ribosomal_S30"/>
    <property type="match status" value="1"/>
</dbReference>
<evidence type="ECO:0000256" key="2">
    <source>
        <dbReference type="ARBA" id="ARBA00023274"/>
    </source>
</evidence>
<dbReference type="InterPro" id="IPR019954">
    <property type="entry name" value="Ubiquitin_CS"/>
</dbReference>
<name>A0A1U7TY78_CARSF</name>
<dbReference type="AlphaFoldDB" id="A0A1U7TY78"/>
<evidence type="ECO:0000259" key="4">
    <source>
        <dbReference type="PROSITE" id="PS50053"/>
    </source>
</evidence>
<protein>
    <submittedName>
        <fullName evidence="6">Ubiquitin-like protein FUBI</fullName>
    </submittedName>
</protein>
<evidence type="ECO:0000313" key="6">
    <source>
        <dbReference type="RefSeq" id="XP_008062790.1"/>
    </source>
</evidence>
<dbReference type="RefSeq" id="XP_008062790.1">
    <property type="nucleotide sequence ID" value="XM_008064599.1"/>
</dbReference>
<dbReference type="GO" id="GO:0006412">
    <property type="term" value="P:translation"/>
    <property type="evidence" value="ECO:0007669"/>
    <property type="project" value="InterPro"/>
</dbReference>
<dbReference type="PANTHER" id="PTHR12650">
    <property type="entry name" value="40S RIBOSOMAL PROTEIN S30/UBIQUITIN-LIKE PROTEIN FUBI"/>
    <property type="match status" value="1"/>
</dbReference>
<dbReference type="OrthoDB" id="199599at2759"/>
<feature type="domain" description="Ubiquitin-like" evidence="4">
    <location>
        <begin position="1"/>
        <end position="74"/>
    </location>
</feature>
<organism evidence="5 6">
    <name type="scientific">Carlito syrichta</name>
    <name type="common">Philippine tarsier</name>
    <name type="synonym">Tarsius syrichta</name>
    <dbReference type="NCBI Taxonomy" id="1868482"/>
    <lineage>
        <taxon>Eukaryota</taxon>
        <taxon>Metazoa</taxon>
        <taxon>Chordata</taxon>
        <taxon>Craniata</taxon>
        <taxon>Vertebrata</taxon>
        <taxon>Euteleostomi</taxon>
        <taxon>Mammalia</taxon>
        <taxon>Eutheria</taxon>
        <taxon>Euarchontoglires</taxon>
        <taxon>Primates</taxon>
        <taxon>Haplorrhini</taxon>
        <taxon>Tarsiiformes</taxon>
        <taxon>Tarsiidae</taxon>
        <taxon>Carlito</taxon>
    </lineage>
</organism>
<dbReference type="Proteomes" id="UP000189704">
    <property type="component" value="Unplaced"/>
</dbReference>
<dbReference type="Pfam" id="PF00240">
    <property type="entry name" value="ubiquitin"/>
    <property type="match status" value="1"/>
</dbReference>
<dbReference type="KEGG" id="csyr:103266994"/>
<keyword evidence="1" id="KW-0689">Ribosomal protein</keyword>
<evidence type="ECO:0000256" key="3">
    <source>
        <dbReference type="SAM" id="MobiDB-lite"/>
    </source>
</evidence>
<evidence type="ECO:0000313" key="5">
    <source>
        <dbReference type="Proteomes" id="UP000189704"/>
    </source>
</evidence>
<dbReference type="SMART" id="SM00213">
    <property type="entry name" value="UBQ"/>
    <property type="match status" value="1"/>
</dbReference>
<accession>A0A1U7TY78</accession>
<gene>
    <name evidence="6" type="primary">LOC103266994</name>
</gene>
<sequence length="131" mass="14353">MVIFTDAEKLHTLKVTGRETVAQIKTQVAAPEGIAWEDQDVLLAGTPLEDEVTLGQSGVEALATLELADRMLGGKVRGSLARAGKVRGQTPKMAKQEKEKETSRVEWRMQYNQHFVDFVPTFGKKGPSANS</sequence>
<reference evidence="6" key="1">
    <citation type="submission" date="2025-08" db="UniProtKB">
        <authorList>
            <consortium name="RefSeq"/>
        </authorList>
    </citation>
    <scope>IDENTIFICATION</scope>
</reference>
<dbReference type="PANTHER" id="PTHR12650:SF15">
    <property type="entry name" value="RIBOSOMAL PROTEIN S30, ISOFORM A"/>
    <property type="match status" value="1"/>
</dbReference>
<dbReference type="Gene3D" id="3.10.20.90">
    <property type="entry name" value="Phosphatidylinositol 3-kinase Catalytic Subunit, Chain A, domain 1"/>
    <property type="match status" value="1"/>
</dbReference>
<keyword evidence="5" id="KW-1185">Reference proteome</keyword>
<dbReference type="PROSITE" id="PS00299">
    <property type="entry name" value="UBIQUITIN_1"/>
    <property type="match status" value="1"/>
</dbReference>
<dbReference type="PROSITE" id="PS50053">
    <property type="entry name" value="UBIQUITIN_2"/>
    <property type="match status" value="1"/>
</dbReference>
<dbReference type="InterPro" id="IPR006846">
    <property type="entry name" value="Ribosomal_eS30"/>
</dbReference>
<dbReference type="GO" id="GO:0022627">
    <property type="term" value="C:cytosolic small ribosomal subunit"/>
    <property type="evidence" value="ECO:0007669"/>
    <property type="project" value="TreeGrafter"/>
</dbReference>
<dbReference type="GO" id="GO:0003735">
    <property type="term" value="F:structural constituent of ribosome"/>
    <property type="evidence" value="ECO:0007669"/>
    <property type="project" value="InterPro"/>
</dbReference>
<keyword evidence="2" id="KW-0687">Ribonucleoprotein</keyword>
<feature type="region of interest" description="Disordered" evidence="3">
    <location>
        <begin position="82"/>
        <end position="103"/>
    </location>
</feature>
<dbReference type="InterPro" id="IPR029071">
    <property type="entry name" value="Ubiquitin-like_domsf"/>
</dbReference>
<proteinExistence type="predicted"/>